<feature type="region of interest" description="Disordered" evidence="3">
    <location>
        <begin position="1"/>
        <end position="23"/>
    </location>
</feature>
<dbReference type="AlphaFoldDB" id="A0A937RG29"/>
<evidence type="ECO:0000313" key="6">
    <source>
        <dbReference type="Proteomes" id="UP000604475"/>
    </source>
</evidence>
<feature type="domain" description="Low molecular weight antigen MTB12-like C-terminal" evidence="4">
    <location>
        <begin position="237"/>
        <end position="342"/>
    </location>
</feature>
<name>A0A937RG29_9ACTN</name>
<accession>A0A937RG29</accession>
<dbReference type="RefSeq" id="WP_203007394.1">
    <property type="nucleotide sequence ID" value="NZ_JADWYU010000062.1"/>
</dbReference>
<evidence type="ECO:0000256" key="3">
    <source>
        <dbReference type="SAM" id="MobiDB-lite"/>
    </source>
</evidence>
<sequence length="351" mass="37016">MPDRDAWPRLARRPARARQRAPRRRRVWTGAAALATAGIVVLCGCGSGTDPLAAAPAGQPSATTTVPAGTVVVYGARVGWLPSGHVVTADQVHDVTEPTRTAPGEVHHTGQTLYFADSAEVAAVRAAEKPALDGTRRYAISVSRGQVPTIAEWMAEQEDINSKIGREATYEDIAVAGHPATLRHLKLDQSSFAWSVLWGGENADASVRIAGPDRDVVLRIAESVTLGPAPAGPANPDAAAAQIRETARRAFQGSDGLEMLDAVIDPEGLARLAVDKGLSRDPRAGATVSLDRVSDPVFLGPTEAGALVRVAAPGQPARGESPIRFTLTADGWKVTRSGFCAVFYEFRDCPI</sequence>
<dbReference type="Proteomes" id="UP000604475">
    <property type="component" value="Unassembled WGS sequence"/>
</dbReference>
<keyword evidence="1" id="KW-0732">Signal</keyword>
<comment type="similarity">
    <text evidence="2">Belongs to the MTB12 family.</text>
</comment>
<evidence type="ECO:0000259" key="4">
    <source>
        <dbReference type="Pfam" id="PF26580"/>
    </source>
</evidence>
<organism evidence="5 6">
    <name type="scientific">Frankia nepalensis</name>
    <dbReference type="NCBI Taxonomy" id="1836974"/>
    <lineage>
        <taxon>Bacteria</taxon>
        <taxon>Bacillati</taxon>
        <taxon>Actinomycetota</taxon>
        <taxon>Actinomycetes</taxon>
        <taxon>Frankiales</taxon>
        <taxon>Frankiaceae</taxon>
        <taxon>Frankia</taxon>
    </lineage>
</organism>
<protein>
    <recommendedName>
        <fullName evidence="4">Low molecular weight antigen MTB12-like C-terminal domain-containing protein</fullName>
    </recommendedName>
</protein>
<evidence type="ECO:0000256" key="1">
    <source>
        <dbReference type="ARBA" id="ARBA00022729"/>
    </source>
</evidence>
<proteinExistence type="inferred from homology"/>
<evidence type="ECO:0000313" key="5">
    <source>
        <dbReference type="EMBL" id="MBL7628330.1"/>
    </source>
</evidence>
<keyword evidence="6" id="KW-1185">Reference proteome</keyword>
<dbReference type="EMBL" id="JAEACQ010000183">
    <property type="protein sequence ID" value="MBL7628330.1"/>
    <property type="molecule type" value="Genomic_DNA"/>
</dbReference>
<dbReference type="InterPro" id="IPR058644">
    <property type="entry name" value="Mtb12-like_C"/>
</dbReference>
<comment type="caution">
    <text evidence="5">The sequence shown here is derived from an EMBL/GenBank/DDBJ whole genome shotgun (WGS) entry which is preliminary data.</text>
</comment>
<reference evidence="5" key="1">
    <citation type="submission" date="2020-12" db="EMBL/GenBank/DDBJ databases">
        <title>Genomic characterization of non-nitrogen-fixing Frankia strains.</title>
        <authorList>
            <person name="Carlos-Shanley C."/>
            <person name="Guerra T."/>
            <person name="Hahn D."/>
        </authorList>
    </citation>
    <scope>NUCLEOTIDE SEQUENCE</scope>
    <source>
        <strain evidence="5">CN6</strain>
    </source>
</reference>
<feature type="compositionally biased region" description="Basic residues" evidence="3">
    <location>
        <begin position="10"/>
        <end position="23"/>
    </location>
</feature>
<dbReference type="Pfam" id="PF26580">
    <property type="entry name" value="Mtb12_C"/>
    <property type="match status" value="1"/>
</dbReference>
<evidence type="ECO:0000256" key="2">
    <source>
        <dbReference type="ARBA" id="ARBA00093774"/>
    </source>
</evidence>
<gene>
    <name evidence="5" type="ORF">I7412_14455</name>
</gene>